<reference evidence="11 12" key="1">
    <citation type="journal article" date="2018" name="Int. J. Syst. Evol. Microbiol.">
        <title>Methylomusa anaerophila gen. nov., sp. nov., an anaerobic methanol-utilizing bacterium isolated from a microbial fuel cell.</title>
        <authorList>
            <person name="Amano N."/>
            <person name="Yamamuro A."/>
            <person name="Miyahara M."/>
            <person name="Kouzuma A."/>
            <person name="Abe T."/>
            <person name="Watanabe K."/>
        </authorList>
    </citation>
    <scope>NUCLEOTIDE SEQUENCE [LARGE SCALE GENOMIC DNA]</scope>
    <source>
        <strain evidence="11 12">MMFC1</strain>
    </source>
</reference>
<keyword evidence="12" id="KW-1185">Reference proteome</keyword>
<dbReference type="PANTHER" id="PTHR13932:SF5">
    <property type="entry name" value="RADICAL S-ADENOSYL METHIONINE DOMAIN-CONTAINING PROTEIN 1, MITOCHONDRIAL"/>
    <property type="match status" value="1"/>
</dbReference>
<dbReference type="SMART" id="SM00729">
    <property type="entry name" value="Elp3"/>
    <property type="match status" value="1"/>
</dbReference>
<dbReference type="InterPro" id="IPR004559">
    <property type="entry name" value="HemW-like"/>
</dbReference>
<keyword evidence="11" id="KW-0560">Oxidoreductase</keyword>
<dbReference type="EMBL" id="AP018449">
    <property type="protein sequence ID" value="BBB92772.1"/>
    <property type="molecule type" value="Genomic_DNA"/>
</dbReference>
<dbReference type="PANTHER" id="PTHR13932">
    <property type="entry name" value="COPROPORPHYRINIGEN III OXIDASE"/>
    <property type="match status" value="1"/>
</dbReference>
<dbReference type="AlphaFoldDB" id="A0A348ANX4"/>
<dbReference type="KEGG" id="mana:MAMMFC1_03473"/>
<dbReference type="OrthoDB" id="9808022at2"/>
<dbReference type="InterPro" id="IPR013785">
    <property type="entry name" value="Aldolase_TIM"/>
</dbReference>
<dbReference type="SFLD" id="SFLDF00562">
    <property type="entry name" value="HemN-like__clustered_with_heat"/>
    <property type="match status" value="1"/>
</dbReference>
<protein>
    <recommendedName>
        <fullName evidence="2 9">Heme chaperone HemW</fullName>
    </recommendedName>
</protein>
<evidence type="ECO:0000259" key="10">
    <source>
        <dbReference type="PROSITE" id="PS51918"/>
    </source>
</evidence>
<dbReference type="InterPro" id="IPR010723">
    <property type="entry name" value="HemN_C"/>
</dbReference>
<dbReference type="CDD" id="cd01335">
    <property type="entry name" value="Radical_SAM"/>
    <property type="match status" value="1"/>
</dbReference>
<dbReference type="GO" id="GO:0004109">
    <property type="term" value="F:coproporphyrinogen oxidase activity"/>
    <property type="evidence" value="ECO:0007669"/>
    <property type="project" value="InterPro"/>
</dbReference>
<name>A0A348ANX4_9FIRM</name>
<dbReference type="InterPro" id="IPR034505">
    <property type="entry name" value="Coproporphyrinogen-III_oxidase"/>
</dbReference>
<keyword evidence="9" id="KW-0004">4Fe-4S</keyword>
<keyword evidence="4 9" id="KW-0949">S-adenosyl-L-methionine</keyword>
<dbReference type="PROSITE" id="PS51918">
    <property type="entry name" value="RADICAL_SAM"/>
    <property type="match status" value="1"/>
</dbReference>
<keyword evidence="8 9" id="KW-0143">Chaperone</keyword>
<comment type="similarity">
    <text evidence="1">Belongs to the anaerobic coproporphyrinogen-III oxidase family. HemW subfamily.</text>
</comment>
<dbReference type="SFLD" id="SFLDG01065">
    <property type="entry name" value="anaerobic_coproporphyrinogen-I"/>
    <property type="match status" value="1"/>
</dbReference>
<organism evidence="11 12">
    <name type="scientific">Methylomusa anaerophila</name>
    <dbReference type="NCBI Taxonomy" id="1930071"/>
    <lineage>
        <taxon>Bacteria</taxon>
        <taxon>Bacillati</taxon>
        <taxon>Bacillota</taxon>
        <taxon>Negativicutes</taxon>
        <taxon>Selenomonadales</taxon>
        <taxon>Sporomusaceae</taxon>
        <taxon>Methylomusa</taxon>
    </lineage>
</organism>
<evidence type="ECO:0000256" key="4">
    <source>
        <dbReference type="ARBA" id="ARBA00022691"/>
    </source>
</evidence>
<keyword evidence="9" id="KW-0963">Cytoplasm</keyword>
<dbReference type="SFLD" id="SFLDF00288">
    <property type="entry name" value="HemN-like__clustered_with_nucl"/>
    <property type="match status" value="1"/>
</dbReference>
<dbReference type="NCBIfam" id="TIGR00539">
    <property type="entry name" value="hemN_rel"/>
    <property type="match status" value="1"/>
</dbReference>
<dbReference type="GO" id="GO:0005737">
    <property type="term" value="C:cytoplasm"/>
    <property type="evidence" value="ECO:0007669"/>
    <property type="project" value="UniProtKB-SubCell"/>
</dbReference>
<keyword evidence="5 9" id="KW-0479">Metal-binding</keyword>
<dbReference type="InterPro" id="IPR006638">
    <property type="entry name" value="Elp3/MiaA/NifB-like_rSAM"/>
</dbReference>
<feature type="domain" description="Radical SAM core" evidence="10">
    <location>
        <begin position="4"/>
        <end position="240"/>
    </location>
</feature>
<evidence type="ECO:0000256" key="3">
    <source>
        <dbReference type="ARBA" id="ARBA00022617"/>
    </source>
</evidence>
<keyword evidence="7 9" id="KW-0411">Iron-sulfur</keyword>
<comment type="function">
    <text evidence="9">Probably acts as a heme chaperone, transferring heme to an unknown acceptor. Binds one molecule of heme per monomer, possibly covalently. Binds 1 [4Fe-4S] cluster. The cluster is coordinated with 3 cysteines and an exchangeable S-adenosyl-L-methionine.</text>
</comment>
<evidence type="ECO:0000256" key="5">
    <source>
        <dbReference type="ARBA" id="ARBA00022723"/>
    </source>
</evidence>
<dbReference type="RefSeq" id="WP_126309695.1">
    <property type="nucleotide sequence ID" value="NZ_AP018449.1"/>
</dbReference>
<dbReference type="Gene3D" id="3.20.20.70">
    <property type="entry name" value="Aldolase class I"/>
    <property type="match status" value="1"/>
</dbReference>
<keyword evidence="6 9" id="KW-0408">Iron</keyword>
<comment type="subcellular location">
    <subcellularLocation>
        <location evidence="9">Cytoplasm</location>
    </subcellularLocation>
</comment>
<evidence type="ECO:0000256" key="6">
    <source>
        <dbReference type="ARBA" id="ARBA00023004"/>
    </source>
</evidence>
<dbReference type="Pfam" id="PF06969">
    <property type="entry name" value="HemN_C"/>
    <property type="match status" value="1"/>
</dbReference>
<accession>A0A348ANX4</accession>
<evidence type="ECO:0000256" key="9">
    <source>
        <dbReference type="RuleBase" id="RU364116"/>
    </source>
</evidence>
<evidence type="ECO:0000256" key="8">
    <source>
        <dbReference type="ARBA" id="ARBA00023186"/>
    </source>
</evidence>
<dbReference type="SUPFAM" id="SSF102114">
    <property type="entry name" value="Radical SAM enzymes"/>
    <property type="match status" value="1"/>
</dbReference>
<evidence type="ECO:0000256" key="1">
    <source>
        <dbReference type="ARBA" id="ARBA00006100"/>
    </source>
</evidence>
<evidence type="ECO:0000313" key="12">
    <source>
        <dbReference type="Proteomes" id="UP000276437"/>
    </source>
</evidence>
<dbReference type="SFLD" id="SFLDS00029">
    <property type="entry name" value="Radical_SAM"/>
    <property type="match status" value="1"/>
</dbReference>
<keyword evidence="3 9" id="KW-0349">Heme</keyword>
<dbReference type="Pfam" id="PF04055">
    <property type="entry name" value="Radical_SAM"/>
    <property type="match status" value="1"/>
</dbReference>
<dbReference type="GO" id="GO:0006779">
    <property type="term" value="P:porphyrin-containing compound biosynthetic process"/>
    <property type="evidence" value="ECO:0007669"/>
    <property type="project" value="InterPro"/>
</dbReference>
<dbReference type="Proteomes" id="UP000276437">
    <property type="component" value="Chromosome"/>
</dbReference>
<dbReference type="InterPro" id="IPR007197">
    <property type="entry name" value="rSAM"/>
</dbReference>
<proteinExistence type="inferred from homology"/>
<sequence>MNIERSNNNIGLYIHIPFCIKKCLYCDFPSYPGHEHLYHAYITALCREITDRGGIFCPEIVDTIYIGGGTPSLLPVELLDSILSCIRQNFTVSENVETSMEINPGTINSNKLKEIHALGVNRLSFGIQTFSDELLYGIGRIHSAAQGIEAVKQAKHIGFNNISLDLMYGLPGQTVIDLAQSLSSAVKLQVNHISVYGLKLEEGTPLFDAHAAGVIVLPDDDAEAAMYDYATDYLPANGYHRYEISNFARKDYKCRHNLKYWRYRPYVGFGAAAHSFYRGQRTGNVVDVGEYIERLNDNCSPVSITEHPGRDQAMAEYIFLSLRTTEGLLLPDFSLEFGADFIKKYQPVITRLSNQGLLAIKKNKIALTPLGMKYGNIVFRSFLPD</sequence>
<evidence type="ECO:0000256" key="2">
    <source>
        <dbReference type="ARBA" id="ARBA00017228"/>
    </source>
</evidence>
<evidence type="ECO:0000256" key="7">
    <source>
        <dbReference type="ARBA" id="ARBA00023014"/>
    </source>
</evidence>
<dbReference type="InterPro" id="IPR058240">
    <property type="entry name" value="rSAM_sf"/>
</dbReference>
<dbReference type="GO" id="GO:0051539">
    <property type="term" value="F:4 iron, 4 sulfur cluster binding"/>
    <property type="evidence" value="ECO:0007669"/>
    <property type="project" value="UniProtKB-UniRule"/>
</dbReference>
<dbReference type="GO" id="GO:0046872">
    <property type="term" value="F:metal ion binding"/>
    <property type="evidence" value="ECO:0007669"/>
    <property type="project" value="UniProtKB-UniRule"/>
</dbReference>
<gene>
    <name evidence="11" type="primary">hemN_2</name>
    <name evidence="11" type="ORF">MAMMFC1_03473</name>
</gene>
<evidence type="ECO:0000313" key="11">
    <source>
        <dbReference type="EMBL" id="BBB92772.1"/>
    </source>
</evidence>